<dbReference type="PANTHER" id="PTHR38338">
    <property type="entry name" value="AGAP013079-PA"/>
    <property type="match status" value="1"/>
</dbReference>
<protein>
    <submittedName>
        <fullName evidence="2">Uncharacterized protein</fullName>
    </submittedName>
</protein>
<evidence type="ECO:0000256" key="1">
    <source>
        <dbReference type="SAM" id="MobiDB-lite"/>
    </source>
</evidence>
<organism evidence="2 3">
    <name type="scientific">Leptosia nina</name>
    <dbReference type="NCBI Taxonomy" id="320188"/>
    <lineage>
        <taxon>Eukaryota</taxon>
        <taxon>Metazoa</taxon>
        <taxon>Ecdysozoa</taxon>
        <taxon>Arthropoda</taxon>
        <taxon>Hexapoda</taxon>
        <taxon>Insecta</taxon>
        <taxon>Pterygota</taxon>
        <taxon>Neoptera</taxon>
        <taxon>Endopterygota</taxon>
        <taxon>Lepidoptera</taxon>
        <taxon>Glossata</taxon>
        <taxon>Ditrysia</taxon>
        <taxon>Papilionoidea</taxon>
        <taxon>Pieridae</taxon>
        <taxon>Pierinae</taxon>
        <taxon>Leptosia</taxon>
    </lineage>
</organism>
<dbReference type="AlphaFoldDB" id="A0AAV1J3U1"/>
<dbReference type="Proteomes" id="UP001497472">
    <property type="component" value="Unassembled WGS sequence"/>
</dbReference>
<gene>
    <name evidence="2" type="ORF">LNINA_LOCUS2906</name>
</gene>
<accession>A0AAV1J3U1</accession>
<dbReference type="EMBL" id="CAVLEF010000004">
    <property type="protein sequence ID" value="CAK1543066.1"/>
    <property type="molecule type" value="Genomic_DNA"/>
</dbReference>
<dbReference type="PANTHER" id="PTHR38338:SF1">
    <property type="entry name" value="AGAP013079-PA"/>
    <property type="match status" value="1"/>
</dbReference>
<keyword evidence="3" id="KW-1185">Reference proteome</keyword>
<evidence type="ECO:0000313" key="2">
    <source>
        <dbReference type="EMBL" id="CAK1543066.1"/>
    </source>
</evidence>
<reference evidence="2 3" key="1">
    <citation type="submission" date="2023-11" db="EMBL/GenBank/DDBJ databases">
        <authorList>
            <person name="Okamura Y."/>
        </authorList>
    </citation>
    <scope>NUCLEOTIDE SEQUENCE [LARGE SCALE GENOMIC DNA]</scope>
</reference>
<comment type="caution">
    <text evidence="2">The sequence shown here is derived from an EMBL/GenBank/DDBJ whole genome shotgun (WGS) entry which is preliminary data.</text>
</comment>
<name>A0AAV1J3U1_9NEOP</name>
<sequence>MPVVKNDWDIYNSQRSRRTSESADKAGIGGRMRKVSESRSEGPAFSPRTSSNVLSPHRSAPAMRSVSYGRMPPSRVSLRAQDSPKGLASPPSGGRESDKFHSRARAASPERKWHCTACMPYLLYEVVTMSGDFKTAFSFKNPEGLGSFSSLGTLDGSSHIL</sequence>
<evidence type="ECO:0000313" key="3">
    <source>
        <dbReference type="Proteomes" id="UP001497472"/>
    </source>
</evidence>
<feature type="region of interest" description="Disordered" evidence="1">
    <location>
        <begin position="1"/>
        <end position="107"/>
    </location>
</feature>
<proteinExistence type="predicted"/>